<organism evidence="4 5">
    <name type="scientific">Teredinibacter turnerae (strain ATCC 39867 / T7901)</name>
    <dbReference type="NCBI Taxonomy" id="377629"/>
    <lineage>
        <taxon>Bacteria</taxon>
        <taxon>Pseudomonadati</taxon>
        <taxon>Pseudomonadota</taxon>
        <taxon>Gammaproteobacteria</taxon>
        <taxon>Cellvibrionales</taxon>
        <taxon>Cellvibrionaceae</taxon>
        <taxon>Teredinibacter</taxon>
    </lineage>
</organism>
<dbReference type="OrthoDB" id="9811749at2"/>
<gene>
    <name evidence="4" type="ordered locus">TERTU_1206</name>
</gene>
<dbReference type="Proteomes" id="UP000009080">
    <property type="component" value="Chromosome"/>
</dbReference>
<dbReference type="SMART" id="SM00448">
    <property type="entry name" value="REC"/>
    <property type="match status" value="1"/>
</dbReference>
<dbReference type="RefSeq" id="WP_015819364.1">
    <property type="nucleotide sequence ID" value="NC_012997.1"/>
</dbReference>
<dbReference type="SMART" id="SM00331">
    <property type="entry name" value="PP2C_SIG"/>
    <property type="match status" value="1"/>
</dbReference>
<dbReference type="eggNOG" id="COG0745">
    <property type="taxonomic scope" value="Bacteria"/>
</dbReference>
<dbReference type="PROSITE" id="PS50110">
    <property type="entry name" value="RESPONSE_REGULATORY"/>
    <property type="match status" value="1"/>
</dbReference>
<sequence>MKILVVDDYPQNRELLLMILEDEGHSCVEAADGIQACELFRADMDINLILMDVNMPLMDGITATRVIKQESEERFVPIIFVTALDNTEILVRCLDAGGDDFVPKPVNETVLMAKIDAHARAQTLYVTLQDAHKSLRYHQQVMNREHAIVEHIFANSSRRNKTFCENIQHYTSPVSMFDGDVVLSGPSPAGGNYLMVGDFTGHGLAAAIGSLPVTEIFYSLTERQASISQLAEDLNERLTELLPTSMFCCATLLFIDASGTQCTVWSGGMNDVLRVKPGTGAVAKVAAQHMPLGILSKSEFDNTPQLFEIDAGERLYIYTDGVNEAVNPQGEEFGLERLERLVAAGGDNVVAKITASVKDFHRDSGQSDDLSIVELTGGPLVHRRTSDSSVVDVRSEFHRAHSFPWHLHMRLEDEDLRNVNIVDEILGFVASIRGIELHQDKIFTIVSELYSNSLEHGVLGLASDLKDTPAGFETYYRERQERLAAVSGQFIELDFSYIRGATNRVQLVITDSGEGFDIDKTLTRCADDDTPFGRGINLLHSLCSRLEYSLGGRSVTAVYDLCI</sequence>
<dbReference type="eggNOG" id="COG2208">
    <property type="taxonomic scope" value="Bacteria"/>
</dbReference>
<accession>C5BRQ3</accession>
<dbReference type="SUPFAM" id="SSF52172">
    <property type="entry name" value="CheY-like"/>
    <property type="match status" value="1"/>
</dbReference>
<evidence type="ECO:0000256" key="1">
    <source>
        <dbReference type="ARBA" id="ARBA00022801"/>
    </source>
</evidence>
<dbReference type="PANTHER" id="PTHR43156">
    <property type="entry name" value="STAGE II SPORULATION PROTEIN E-RELATED"/>
    <property type="match status" value="1"/>
</dbReference>
<dbReference type="AlphaFoldDB" id="C5BRQ3"/>
<evidence type="ECO:0000256" key="2">
    <source>
        <dbReference type="PROSITE-ProRule" id="PRU00169"/>
    </source>
</evidence>
<dbReference type="Pfam" id="PF07228">
    <property type="entry name" value="SpoIIE"/>
    <property type="match status" value="1"/>
</dbReference>
<dbReference type="InterPro" id="IPR052016">
    <property type="entry name" value="Bact_Sigma-Reg"/>
</dbReference>
<feature type="domain" description="Response regulatory" evidence="3">
    <location>
        <begin position="2"/>
        <end position="119"/>
    </location>
</feature>
<feature type="modified residue" description="4-aspartylphosphate" evidence="2">
    <location>
        <position position="52"/>
    </location>
</feature>
<dbReference type="EMBL" id="CP001614">
    <property type="protein sequence ID" value="ACR13251.1"/>
    <property type="molecule type" value="Genomic_DNA"/>
</dbReference>
<dbReference type="Gene3D" id="3.30.565.10">
    <property type="entry name" value="Histidine kinase-like ATPase, C-terminal domain"/>
    <property type="match status" value="1"/>
</dbReference>
<dbReference type="GO" id="GO:0000160">
    <property type="term" value="P:phosphorelay signal transduction system"/>
    <property type="evidence" value="ECO:0007669"/>
    <property type="project" value="InterPro"/>
</dbReference>
<evidence type="ECO:0000313" key="4">
    <source>
        <dbReference type="EMBL" id="ACR13251.1"/>
    </source>
</evidence>
<dbReference type="PANTHER" id="PTHR43156:SF2">
    <property type="entry name" value="STAGE II SPORULATION PROTEIN E"/>
    <property type="match status" value="1"/>
</dbReference>
<dbReference type="STRING" id="377629.TERTU_1206"/>
<dbReference type="Gene3D" id="3.60.40.10">
    <property type="entry name" value="PPM-type phosphatase domain"/>
    <property type="match status" value="1"/>
</dbReference>
<keyword evidence="5" id="KW-1185">Reference proteome</keyword>
<dbReference type="InterPro" id="IPR036457">
    <property type="entry name" value="PPM-type-like_dom_sf"/>
</dbReference>
<dbReference type="InterPro" id="IPR036890">
    <property type="entry name" value="HATPase_C_sf"/>
</dbReference>
<dbReference type="eggNOG" id="COG2172">
    <property type="taxonomic scope" value="Bacteria"/>
</dbReference>
<dbReference type="HOGENOM" id="CLU_000445_43_7_6"/>
<dbReference type="GO" id="GO:0016791">
    <property type="term" value="F:phosphatase activity"/>
    <property type="evidence" value="ECO:0007669"/>
    <property type="project" value="TreeGrafter"/>
</dbReference>
<dbReference type="CDD" id="cd16936">
    <property type="entry name" value="HATPase_RsbW-like"/>
    <property type="match status" value="1"/>
</dbReference>
<dbReference type="InterPro" id="IPR001789">
    <property type="entry name" value="Sig_transdc_resp-reg_receiver"/>
</dbReference>
<protein>
    <submittedName>
        <fullName evidence="4">Response regulator receiver domain protein</fullName>
    </submittedName>
</protein>
<dbReference type="KEGG" id="ttu:TERTU_1206"/>
<proteinExistence type="predicted"/>
<evidence type="ECO:0000259" key="3">
    <source>
        <dbReference type="PROSITE" id="PS50110"/>
    </source>
</evidence>
<keyword evidence="2" id="KW-0597">Phosphoprotein</keyword>
<dbReference type="InterPro" id="IPR011006">
    <property type="entry name" value="CheY-like_superfamily"/>
</dbReference>
<reference evidence="4 5" key="1">
    <citation type="journal article" date="2009" name="PLoS ONE">
        <title>The complete genome of Teredinibacter turnerae T7901: an intracellular endosymbiont of marine wood-boring bivalves (shipworms).</title>
        <authorList>
            <person name="Yang J.C."/>
            <person name="Madupu R."/>
            <person name="Durkin A.S."/>
            <person name="Ekborg N.A."/>
            <person name="Pedamallu C.S."/>
            <person name="Hostetler J.B."/>
            <person name="Radune D."/>
            <person name="Toms B.S."/>
            <person name="Henrissat B."/>
            <person name="Coutinho P.M."/>
            <person name="Schwarz S."/>
            <person name="Field L."/>
            <person name="Trindade-Silva A.E."/>
            <person name="Soares C.A.G."/>
            <person name="Elshahawi S."/>
            <person name="Hanora A."/>
            <person name="Schmidt E.W."/>
            <person name="Haygood M.G."/>
            <person name="Posfai J."/>
            <person name="Benner J."/>
            <person name="Madinger C."/>
            <person name="Nove J."/>
            <person name="Anton B."/>
            <person name="Chaudhary K."/>
            <person name="Foster J."/>
            <person name="Holman A."/>
            <person name="Kumar S."/>
            <person name="Lessard P.A."/>
            <person name="Luyten Y.A."/>
            <person name="Slatko B."/>
            <person name="Wood N."/>
            <person name="Wu B."/>
            <person name="Teplitski M."/>
            <person name="Mougous J.D."/>
            <person name="Ward N."/>
            <person name="Eisen J.A."/>
            <person name="Badger J.H."/>
            <person name="Distel D.L."/>
        </authorList>
    </citation>
    <scope>NUCLEOTIDE SEQUENCE [LARGE SCALE GENOMIC DNA]</scope>
    <source>
        <strain evidence="5">ATCC 39867 / T7901</strain>
    </source>
</reference>
<dbReference type="Pfam" id="PF00072">
    <property type="entry name" value="Response_reg"/>
    <property type="match status" value="1"/>
</dbReference>
<name>C5BRQ3_TERTT</name>
<dbReference type="InterPro" id="IPR001932">
    <property type="entry name" value="PPM-type_phosphatase-like_dom"/>
</dbReference>
<dbReference type="Gene3D" id="3.40.50.2300">
    <property type="match status" value="1"/>
</dbReference>
<keyword evidence="1" id="KW-0378">Hydrolase</keyword>
<evidence type="ECO:0000313" key="5">
    <source>
        <dbReference type="Proteomes" id="UP000009080"/>
    </source>
</evidence>